<dbReference type="GO" id="GO:0009986">
    <property type="term" value="C:cell surface"/>
    <property type="evidence" value="ECO:0007669"/>
    <property type="project" value="TreeGrafter"/>
</dbReference>
<keyword evidence="11" id="KW-1185">Reference proteome</keyword>
<feature type="signal peptide" evidence="8">
    <location>
        <begin position="1"/>
        <end position="29"/>
    </location>
</feature>
<dbReference type="InterPro" id="IPR017853">
    <property type="entry name" value="GH"/>
</dbReference>
<organism evidence="10 11">
    <name type="scientific">Neolewinella xylanilytica</name>
    <dbReference type="NCBI Taxonomy" id="1514080"/>
    <lineage>
        <taxon>Bacteria</taxon>
        <taxon>Pseudomonadati</taxon>
        <taxon>Bacteroidota</taxon>
        <taxon>Saprospiria</taxon>
        <taxon>Saprospirales</taxon>
        <taxon>Lewinellaceae</taxon>
        <taxon>Neolewinella</taxon>
    </lineage>
</organism>
<evidence type="ECO:0000313" key="10">
    <source>
        <dbReference type="EMBL" id="PPK88085.1"/>
    </source>
</evidence>
<dbReference type="AlphaFoldDB" id="A0A2S6I9B5"/>
<evidence type="ECO:0000259" key="9">
    <source>
        <dbReference type="Pfam" id="PF00150"/>
    </source>
</evidence>
<dbReference type="InterPro" id="IPR050386">
    <property type="entry name" value="Glycosyl_hydrolase_5"/>
</dbReference>
<dbReference type="GO" id="GO:0030245">
    <property type="term" value="P:cellulose catabolic process"/>
    <property type="evidence" value="ECO:0007669"/>
    <property type="project" value="UniProtKB-KW"/>
</dbReference>
<dbReference type="EMBL" id="PTJC01000005">
    <property type="protein sequence ID" value="PPK88085.1"/>
    <property type="molecule type" value="Genomic_DNA"/>
</dbReference>
<dbReference type="InterPro" id="IPR001547">
    <property type="entry name" value="Glyco_hydro_5"/>
</dbReference>
<comment type="similarity">
    <text evidence="1 7">Belongs to the glycosyl hydrolase 5 (cellulase A) family.</text>
</comment>
<dbReference type="GO" id="GO:0008422">
    <property type="term" value="F:beta-glucosidase activity"/>
    <property type="evidence" value="ECO:0007669"/>
    <property type="project" value="TreeGrafter"/>
</dbReference>
<protein>
    <submittedName>
        <fullName evidence="10">Aryl-phospho-beta-D-glucosidase BglC (GH1 family)</fullName>
    </submittedName>
</protein>
<dbReference type="PANTHER" id="PTHR31297:SF41">
    <property type="entry name" value="ENDOGLUCANASE, PUTATIVE (AFU_ORTHOLOGUE AFUA_5G01830)-RELATED"/>
    <property type="match status" value="1"/>
</dbReference>
<feature type="domain" description="Glycoside hydrolase family 5" evidence="9">
    <location>
        <begin position="50"/>
        <end position="350"/>
    </location>
</feature>
<keyword evidence="5 7" id="KW-0326">Glycosidase</keyword>
<dbReference type="SUPFAM" id="SSF51445">
    <property type="entry name" value="(Trans)glycosidases"/>
    <property type="match status" value="1"/>
</dbReference>
<name>A0A2S6I9B5_9BACT</name>
<dbReference type="PANTHER" id="PTHR31297">
    <property type="entry name" value="GLUCAN ENDO-1,6-BETA-GLUCOSIDASE B"/>
    <property type="match status" value="1"/>
</dbReference>
<evidence type="ECO:0000256" key="2">
    <source>
        <dbReference type="ARBA" id="ARBA00022801"/>
    </source>
</evidence>
<keyword evidence="2 7" id="KW-0378">Hydrolase</keyword>
<dbReference type="GO" id="GO:0005576">
    <property type="term" value="C:extracellular region"/>
    <property type="evidence" value="ECO:0007669"/>
    <property type="project" value="TreeGrafter"/>
</dbReference>
<reference evidence="10 11" key="1">
    <citation type="submission" date="2018-02" db="EMBL/GenBank/DDBJ databases">
        <title>Genomic Encyclopedia of Archaeal and Bacterial Type Strains, Phase II (KMG-II): from individual species to whole genera.</title>
        <authorList>
            <person name="Goeker M."/>
        </authorList>
    </citation>
    <scope>NUCLEOTIDE SEQUENCE [LARGE SCALE GENOMIC DNA]</scope>
    <source>
        <strain evidence="10 11">DSM 29526</strain>
    </source>
</reference>
<sequence length="471" mass="51506">MMHNPRLHLFIPPLARAFLLLLLSGSVGAQLPTAAAVAAEMTVGWNLGNSLEVPDGETAWGNPATTKRLVDSVSRAGFNVLRIPSAWNSYADQESLEIDADWLARVKEVVDYGIANDMYIILNSHWDGGWLEEQPVYTMQAAVNEKQLAYWTQIANYFKDYGERLLFAGTNEVRANYGTPTVENIEVQESYNQTFVTAVRATGGNNASRSLIVQTYNTNIGHGLAYFTLPEDPAEDRLFVEVHYYDPYNFTLDQDPASACTVWGQPWADGDVCTWGQEAYTDDLFGQVNAEWVAEGVPVILGEFGVGRRSSLTGSELTDHLESREYYLEYVVASAVENGMVPIYWDNGYYGDNGFALFNRTSGAVVDAGALNALLDGAGGTVSTGNTPQDVDLGVALFPNPFPAALTLRIADPALVYGLRLTDAYGRNVGYWPATAVRSSMEIGEGLPVGVYLLSVLDVRGTRSLKVVKSR</sequence>
<keyword evidence="6" id="KW-0624">Polysaccharide degradation</keyword>
<evidence type="ECO:0000256" key="6">
    <source>
        <dbReference type="ARBA" id="ARBA00023326"/>
    </source>
</evidence>
<dbReference type="Gene3D" id="3.20.20.80">
    <property type="entry name" value="Glycosidases"/>
    <property type="match status" value="1"/>
</dbReference>
<proteinExistence type="inferred from homology"/>
<feature type="chain" id="PRO_5015454604" evidence="8">
    <location>
        <begin position="30"/>
        <end position="471"/>
    </location>
</feature>
<gene>
    <name evidence="10" type="ORF">CLV84_1048</name>
</gene>
<dbReference type="Proteomes" id="UP000237662">
    <property type="component" value="Unassembled WGS sequence"/>
</dbReference>
<evidence type="ECO:0000313" key="11">
    <source>
        <dbReference type="Proteomes" id="UP000237662"/>
    </source>
</evidence>
<evidence type="ECO:0000256" key="3">
    <source>
        <dbReference type="ARBA" id="ARBA00023001"/>
    </source>
</evidence>
<accession>A0A2S6I9B5</accession>
<evidence type="ECO:0000256" key="7">
    <source>
        <dbReference type="RuleBase" id="RU361153"/>
    </source>
</evidence>
<evidence type="ECO:0000256" key="8">
    <source>
        <dbReference type="SAM" id="SignalP"/>
    </source>
</evidence>
<comment type="caution">
    <text evidence="10">The sequence shown here is derived from an EMBL/GenBank/DDBJ whole genome shotgun (WGS) entry which is preliminary data.</text>
</comment>
<evidence type="ECO:0000256" key="5">
    <source>
        <dbReference type="ARBA" id="ARBA00023295"/>
    </source>
</evidence>
<dbReference type="RefSeq" id="WP_104418657.1">
    <property type="nucleotide sequence ID" value="NZ_PTJC01000005.1"/>
</dbReference>
<keyword evidence="4" id="KW-0119">Carbohydrate metabolism</keyword>
<dbReference type="OrthoDB" id="9800955at2"/>
<keyword evidence="3" id="KW-0136">Cellulose degradation</keyword>
<evidence type="ECO:0000256" key="1">
    <source>
        <dbReference type="ARBA" id="ARBA00005641"/>
    </source>
</evidence>
<evidence type="ECO:0000256" key="4">
    <source>
        <dbReference type="ARBA" id="ARBA00023277"/>
    </source>
</evidence>
<dbReference type="Pfam" id="PF00150">
    <property type="entry name" value="Cellulase"/>
    <property type="match status" value="1"/>
</dbReference>
<keyword evidence="8" id="KW-0732">Signal</keyword>